<name>A0A1M5S9W6_9BACT</name>
<dbReference type="InterPro" id="IPR011006">
    <property type="entry name" value="CheY-like_superfamily"/>
</dbReference>
<protein>
    <submittedName>
        <fullName evidence="3">Response regulator receiver domain-containing protein</fullName>
    </submittedName>
</protein>
<gene>
    <name evidence="3" type="ORF">SAMN04488109_3824</name>
</gene>
<proteinExistence type="predicted"/>
<evidence type="ECO:0000313" key="3">
    <source>
        <dbReference type="EMBL" id="SHH35255.1"/>
    </source>
</evidence>
<keyword evidence="4" id="KW-1185">Reference proteome</keyword>
<dbReference type="InterPro" id="IPR052893">
    <property type="entry name" value="TCS_response_regulator"/>
</dbReference>
<dbReference type="InterPro" id="IPR001789">
    <property type="entry name" value="Sig_transdc_resp-reg_receiver"/>
</dbReference>
<dbReference type="Pfam" id="PF00072">
    <property type="entry name" value="Response_reg"/>
    <property type="match status" value="1"/>
</dbReference>
<dbReference type="SMART" id="SM00448">
    <property type="entry name" value="REC"/>
    <property type="match status" value="1"/>
</dbReference>
<sequence>MEKKICVLYADDDADDVELFQEILREIDRSILFLYAADGLQALKVLREAIVLPDIVFLDINMPLINGKECLMEIRRDKYLKKLPVVMYSTSSTENEVVRCLELGASDYLCKATNYAKLRQDLESILKNLKSSQVYKIN</sequence>
<dbReference type="STRING" id="947013.SAMN04488109_3824"/>
<dbReference type="GO" id="GO:0000160">
    <property type="term" value="P:phosphorelay signal transduction system"/>
    <property type="evidence" value="ECO:0007669"/>
    <property type="project" value="InterPro"/>
</dbReference>
<organism evidence="3 4">
    <name type="scientific">Chryseolinea serpens</name>
    <dbReference type="NCBI Taxonomy" id="947013"/>
    <lineage>
        <taxon>Bacteria</taxon>
        <taxon>Pseudomonadati</taxon>
        <taxon>Bacteroidota</taxon>
        <taxon>Cytophagia</taxon>
        <taxon>Cytophagales</taxon>
        <taxon>Fulvivirgaceae</taxon>
        <taxon>Chryseolinea</taxon>
    </lineage>
</organism>
<dbReference type="OrthoDB" id="7631574at2"/>
<dbReference type="PANTHER" id="PTHR44520">
    <property type="entry name" value="RESPONSE REGULATOR RCP1-RELATED"/>
    <property type="match status" value="1"/>
</dbReference>
<dbReference type="Gene3D" id="3.40.50.2300">
    <property type="match status" value="1"/>
</dbReference>
<evidence type="ECO:0000256" key="1">
    <source>
        <dbReference type="PROSITE-ProRule" id="PRU00169"/>
    </source>
</evidence>
<keyword evidence="1" id="KW-0597">Phosphoprotein</keyword>
<dbReference type="AlphaFoldDB" id="A0A1M5S9W6"/>
<feature type="modified residue" description="4-aspartylphosphate" evidence="1">
    <location>
        <position position="59"/>
    </location>
</feature>
<evidence type="ECO:0000313" key="4">
    <source>
        <dbReference type="Proteomes" id="UP000184212"/>
    </source>
</evidence>
<reference evidence="3 4" key="1">
    <citation type="submission" date="2016-11" db="EMBL/GenBank/DDBJ databases">
        <authorList>
            <person name="Jaros S."/>
            <person name="Januszkiewicz K."/>
            <person name="Wedrychowicz H."/>
        </authorList>
    </citation>
    <scope>NUCLEOTIDE SEQUENCE [LARGE SCALE GENOMIC DNA]</scope>
    <source>
        <strain evidence="3 4">DSM 24574</strain>
    </source>
</reference>
<feature type="domain" description="Response regulatory" evidence="2">
    <location>
        <begin position="6"/>
        <end position="126"/>
    </location>
</feature>
<accession>A0A1M5S9W6</accession>
<evidence type="ECO:0000259" key="2">
    <source>
        <dbReference type="PROSITE" id="PS50110"/>
    </source>
</evidence>
<dbReference type="Proteomes" id="UP000184212">
    <property type="component" value="Unassembled WGS sequence"/>
</dbReference>
<dbReference type="SUPFAM" id="SSF52172">
    <property type="entry name" value="CheY-like"/>
    <property type="match status" value="1"/>
</dbReference>
<dbReference type="PROSITE" id="PS50110">
    <property type="entry name" value="RESPONSE_REGULATORY"/>
    <property type="match status" value="1"/>
</dbReference>
<dbReference type="RefSeq" id="WP_073136975.1">
    <property type="nucleotide sequence ID" value="NZ_FQWQ01000002.1"/>
</dbReference>
<dbReference type="EMBL" id="FQWQ01000002">
    <property type="protein sequence ID" value="SHH35255.1"/>
    <property type="molecule type" value="Genomic_DNA"/>
</dbReference>
<dbReference type="PANTHER" id="PTHR44520:SF2">
    <property type="entry name" value="RESPONSE REGULATOR RCP1"/>
    <property type="match status" value="1"/>
</dbReference>